<evidence type="ECO:0000256" key="4">
    <source>
        <dbReference type="ARBA" id="ARBA00022803"/>
    </source>
</evidence>
<dbReference type="PANTHER" id="PTHR45783">
    <property type="entry name" value="KINESIN LIGHT CHAIN"/>
    <property type="match status" value="1"/>
</dbReference>
<name>A0A9P4R1X2_9PLEO</name>
<dbReference type="EMBL" id="ML996137">
    <property type="protein sequence ID" value="KAF2735296.1"/>
    <property type="molecule type" value="Genomic_DNA"/>
</dbReference>
<dbReference type="InterPro" id="IPR011990">
    <property type="entry name" value="TPR-like_helical_dom_sf"/>
</dbReference>
<keyword evidence="3" id="KW-0677">Repeat</keyword>
<dbReference type="GO" id="GO:0007018">
    <property type="term" value="P:microtubule-based movement"/>
    <property type="evidence" value="ECO:0007669"/>
    <property type="project" value="TreeGrafter"/>
</dbReference>
<dbReference type="SUPFAM" id="SSF48452">
    <property type="entry name" value="TPR-like"/>
    <property type="match status" value="1"/>
</dbReference>
<dbReference type="GO" id="GO:0005871">
    <property type="term" value="C:kinesin complex"/>
    <property type="evidence" value="ECO:0007669"/>
    <property type="project" value="InterPro"/>
</dbReference>
<protein>
    <recommendedName>
        <fullName evidence="7">Tetratricopeptide repeat protein</fullName>
    </recommendedName>
</protein>
<evidence type="ECO:0000256" key="2">
    <source>
        <dbReference type="ARBA" id="ARBA00022490"/>
    </source>
</evidence>
<dbReference type="AlphaFoldDB" id="A0A9P4R1X2"/>
<dbReference type="GO" id="GO:0005737">
    <property type="term" value="C:cytoplasm"/>
    <property type="evidence" value="ECO:0007669"/>
    <property type="project" value="UniProtKB-SubCell"/>
</dbReference>
<dbReference type="Gene3D" id="1.25.40.10">
    <property type="entry name" value="Tetratricopeptide repeat domain"/>
    <property type="match status" value="1"/>
</dbReference>
<dbReference type="OrthoDB" id="5986190at2759"/>
<keyword evidence="6" id="KW-1185">Reference proteome</keyword>
<comment type="caution">
    <text evidence="5">The sequence shown here is derived from an EMBL/GenBank/DDBJ whole genome shotgun (WGS) entry which is preliminary data.</text>
</comment>
<proteinExistence type="predicted"/>
<dbReference type="Proteomes" id="UP000799444">
    <property type="component" value="Unassembled WGS sequence"/>
</dbReference>
<dbReference type="PANTHER" id="PTHR45783:SF3">
    <property type="entry name" value="KINESIN LIGHT CHAIN"/>
    <property type="match status" value="1"/>
</dbReference>
<keyword evidence="2" id="KW-0963">Cytoplasm</keyword>
<evidence type="ECO:0000313" key="6">
    <source>
        <dbReference type="Proteomes" id="UP000799444"/>
    </source>
</evidence>
<feature type="non-terminal residue" evidence="5">
    <location>
        <position position="1"/>
    </location>
</feature>
<comment type="subcellular location">
    <subcellularLocation>
        <location evidence="1">Cytoplasm</location>
    </subcellularLocation>
</comment>
<evidence type="ECO:0000256" key="3">
    <source>
        <dbReference type="ARBA" id="ARBA00022737"/>
    </source>
</evidence>
<organism evidence="5 6">
    <name type="scientific">Polyplosphaeria fusca</name>
    <dbReference type="NCBI Taxonomy" id="682080"/>
    <lineage>
        <taxon>Eukaryota</taxon>
        <taxon>Fungi</taxon>
        <taxon>Dikarya</taxon>
        <taxon>Ascomycota</taxon>
        <taxon>Pezizomycotina</taxon>
        <taxon>Dothideomycetes</taxon>
        <taxon>Pleosporomycetidae</taxon>
        <taxon>Pleosporales</taxon>
        <taxon>Tetraplosphaeriaceae</taxon>
        <taxon>Polyplosphaeria</taxon>
    </lineage>
</organism>
<accession>A0A9P4R1X2</accession>
<evidence type="ECO:0000256" key="1">
    <source>
        <dbReference type="ARBA" id="ARBA00004496"/>
    </source>
</evidence>
<sequence length="100" mass="11296">DKGEYGKAYKMDSGALWVREAMLGLEHVDTLNSLNSVGLMVNWLGRFAEAKAIYKKALEAKRRVLGADDPSKLTSMANLAAMYWKQGRWREAEEQAILMM</sequence>
<gene>
    <name evidence="5" type="ORF">EJ04DRAFT_601143</name>
</gene>
<dbReference type="Pfam" id="PF13424">
    <property type="entry name" value="TPR_12"/>
    <property type="match status" value="1"/>
</dbReference>
<keyword evidence="4" id="KW-0802">TPR repeat</keyword>
<dbReference type="GO" id="GO:0019894">
    <property type="term" value="F:kinesin binding"/>
    <property type="evidence" value="ECO:0007669"/>
    <property type="project" value="TreeGrafter"/>
</dbReference>
<evidence type="ECO:0000313" key="5">
    <source>
        <dbReference type="EMBL" id="KAF2735296.1"/>
    </source>
</evidence>
<reference evidence="5" key="1">
    <citation type="journal article" date="2020" name="Stud. Mycol.">
        <title>101 Dothideomycetes genomes: a test case for predicting lifestyles and emergence of pathogens.</title>
        <authorList>
            <person name="Haridas S."/>
            <person name="Albert R."/>
            <person name="Binder M."/>
            <person name="Bloem J."/>
            <person name="Labutti K."/>
            <person name="Salamov A."/>
            <person name="Andreopoulos B."/>
            <person name="Baker S."/>
            <person name="Barry K."/>
            <person name="Bills G."/>
            <person name="Bluhm B."/>
            <person name="Cannon C."/>
            <person name="Castanera R."/>
            <person name="Culley D."/>
            <person name="Daum C."/>
            <person name="Ezra D."/>
            <person name="Gonzalez J."/>
            <person name="Henrissat B."/>
            <person name="Kuo A."/>
            <person name="Liang C."/>
            <person name="Lipzen A."/>
            <person name="Lutzoni F."/>
            <person name="Magnuson J."/>
            <person name="Mondo S."/>
            <person name="Nolan M."/>
            <person name="Ohm R."/>
            <person name="Pangilinan J."/>
            <person name="Park H.-J."/>
            <person name="Ramirez L."/>
            <person name="Alfaro M."/>
            <person name="Sun H."/>
            <person name="Tritt A."/>
            <person name="Yoshinaga Y."/>
            <person name="Zwiers L.-H."/>
            <person name="Turgeon B."/>
            <person name="Goodwin S."/>
            <person name="Spatafora J."/>
            <person name="Crous P."/>
            <person name="Grigoriev I."/>
        </authorList>
    </citation>
    <scope>NUCLEOTIDE SEQUENCE</scope>
    <source>
        <strain evidence="5">CBS 125425</strain>
    </source>
</reference>
<evidence type="ECO:0008006" key="7">
    <source>
        <dbReference type="Google" id="ProtNLM"/>
    </source>
</evidence>
<dbReference type="InterPro" id="IPR002151">
    <property type="entry name" value="Kinesin_light"/>
</dbReference>